<dbReference type="EMBL" id="JAGINW010000001">
    <property type="protein sequence ID" value="MBP2320004.1"/>
    <property type="molecule type" value="Genomic_DNA"/>
</dbReference>
<keyword evidence="3" id="KW-1185">Reference proteome</keyword>
<dbReference type="RefSeq" id="WP_209633763.1">
    <property type="nucleotide sequence ID" value="NZ_JAGINW010000001.1"/>
</dbReference>
<sequence length="307" mass="32517">MTRVVVAGVVNIRSALAVERFPVSFVSSRRQPEAISVQLSGSGFGVARTLKNLGTDVSFATYVGMDSLGLLAVSGLREAGMYGPGVLVAGTQPRSVVLYDKQGTRANTTDLRTVPSLRYPPEIFEGLLAGGCDLAVLTNIGFTRPLISSVVDRGIPVATDLHVVADMAKPHNQDWMRVAHILACSHEELPVPPEQWVRMLHSAYGTELCLVGCGPAGAVLGVRGSVWRVRAVTPRGVRYTSGAGDTLLGSFVHHYLSLGDPVAAVRHAVLTAGWKVGRSPDDPDDLSSAVIAGLVEGHGLPEISRLR</sequence>
<name>A0ABS4T7U3_9PSEU</name>
<dbReference type="Proteomes" id="UP001519332">
    <property type="component" value="Unassembled WGS sequence"/>
</dbReference>
<evidence type="ECO:0000259" key="1">
    <source>
        <dbReference type="Pfam" id="PF00294"/>
    </source>
</evidence>
<evidence type="ECO:0000313" key="3">
    <source>
        <dbReference type="Proteomes" id="UP001519332"/>
    </source>
</evidence>
<reference evidence="2 3" key="1">
    <citation type="submission" date="2021-03" db="EMBL/GenBank/DDBJ databases">
        <title>Sequencing the genomes of 1000 actinobacteria strains.</title>
        <authorList>
            <person name="Klenk H.-P."/>
        </authorList>
    </citation>
    <scope>NUCLEOTIDE SEQUENCE [LARGE SCALE GENOMIC DNA]</scope>
    <source>
        <strain evidence="2 3">DSM 46670</strain>
    </source>
</reference>
<evidence type="ECO:0000313" key="2">
    <source>
        <dbReference type="EMBL" id="MBP2320004.1"/>
    </source>
</evidence>
<dbReference type="InterPro" id="IPR011611">
    <property type="entry name" value="PfkB_dom"/>
</dbReference>
<organism evidence="2 3">
    <name type="scientific">Kibdelosporangium banguiense</name>
    <dbReference type="NCBI Taxonomy" id="1365924"/>
    <lineage>
        <taxon>Bacteria</taxon>
        <taxon>Bacillati</taxon>
        <taxon>Actinomycetota</taxon>
        <taxon>Actinomycetes</taxon>
        <taxon>Pseudonocardiales</taxon>
        <taxon>Pseudonocardiaceae</taxon>
        <taxon>Kibdelosporangium</taxon>
    </lineage>
</organism>
<protein>
    <submittedName>
        <fullName evidence="2">Sugar/nucleoside kinase (Ribokinase family)</fullName>
    </submittedName>
</protein>
<accession>A0ABS4T7U3</accession>
<dbReference type="Gene3D" id="3.40.1190.20">
    <property type="match status" value="1"/>
</dbReference>
<gene>
    <name evidence="2" type="ORF">JOF56_000389</name>
</gene>
<dbReference type="SUPFAM" id="SSF53613">
    <property type="entry name" value="Ribokinase-like"/>
    <property type="match status" value="1"/>
</dbReference>
<dbReference type="InterPro" id="IPR029056">
    <property type="entry name" value="Ribokinase-like"/>
</dbReference>
<dbReference type="Pfam" id="PF00294">
    <property type="entry name" value="PfkB"/>
    <property type="match status" value="1"/>
</dbReference>
<keyword evidence="2" id="KW-0418">Kinase</keyword>
<feature type="domain" description="Carbohydrate kinase PfkB" evidence="1">
    <location>
        <begin position="176"/>
        <end position="279"/>
    </location>
</feature>
<comment type="caution">
    <text evidence="2">The sequence shown here is derived from an EMBL/GenBank/DDBJ whole genome shotgun (WGS) entry which is preliminary data.</text>
</comment>
<proteinExistence type="predicted"/>
<dbReference type="GO" id="GO:0016301">
    <property type="term" value="F:kinase activity"/>
    <property type="evidence" value="ECO:0007669"/>
    <property type="project" value="UniProtKB-KW"/>
</dbReference>
<keyword evidence="2" id="KW-0808">Transferase</keyword>